<dbReference type="RefSeq" id="WP_377941329.1">
    <property type="nucleotide sequence ID" value="NZ_JBHUCX010000013.1"/>
</dbReference>
<dbReference type="EMBL" id="JBHUCX010000013">
    <property type="protein sequence ID" value="MFD1673789.1"/>
    <property type="molecule type" value="Genomic_DNA"/>
</dbReference>
<reference evidence="2" key="1">
    <citation type="journal article" date="2019" name="Int. J. Syst. Evol. Microbiol.">
        <title>The Global Catalogue of Microorganisms (GCM) 10K type strain sequencing project: providing services to taxonomists for standard genome sequencing and annotation.</title>
        <authorList>
            <consortium name="The Broad Institute Genomics Platform"/>
            <consortium name="The Broad Institute Genome Sequencing Center for Infectious Disease"/>
            <person name="Wu L."/>
            <person name="Ma J."/>
        </authorList>
    </citation>
    <scope>NUCLEOTIDE SEQUENCE [LARGE SCALE GENOMIC DNA]</scope>
    <source>
        <strain evidence="2">CGMCC 1.12286</strain>
    </source>
</reference>
<dbReference type="Proteomes" id="UP001597079">
    <property type="component" value="Unassembled WGS sequence"/>
</dbReference>
<proteinExistence type="predicted"/>
<name>A0ABW4JCI7_9BACL</name>
<gene>
    <name evidence="1" type="ORF">ACFSB2_03575</name>
</gene>
<protein>
    <submittedName>
        <fullName evidence="1">Uncharacterized protein</fullName>
    </submittedName>
</protein>
<comment type="caution">
    <text evidence="1">The sequence shown here is derived from an EMBL/GenBank/DDBJ whole genome shotgun (WGS) entry which is preliminary data.</text>
</comment>
<organism evidence="1 2">
    <name type="scientific">Alicyclobacillus fodiniaquatilis</name>
    <dbReference type="NCBI Taxonomy" id="1661150"/>
    <lineage>
        <taxon>Bacteria</taxon>
        <taxon>Bacillati</taxon>
        <taxon>Bacillota</taxon>
        <taxon>Bacilli</taxon>
        <taxon>Bacillales</taxon>
        <taxon>Alicyclobacillaceae</taxon>
        <taxon>Alicyclobacillus</taxon>
    </lineage>
</organism>
<sequence length="131" mass="14590">MNKNNSKVVVLNNQVTTVRVTTGVKKAKCSPKRRAPKIKKINGRIFQLCNDEPQVYFVSVRLRPAALIQIENKSACQMRAIVHLGNGRTVEQTVGREQQISIYVPSIARLAIQCTGEDNAVCRGYYALCLS</sequence>
<evidence type="ECO:0000313" key="1">
    <source>
        <dbReference type="EMBL" id="MFD1673789.1"/>
    </source>
</evidence>
<keyword evidence="2" id="KW-1185">Reference proteome</keyword>
<evidence type="ECO:0000313" key="2">
    <source>
        <dbReference type="Proteomes" id="UP001597079"/>
    </source>
</evidence>
<accession>A0ABW4JCI7</accession>